<evidence type="ECO:0000313" key="3">
    <source>
        <dbReference type="Proteomes" id="UP000830542"/>
    </source>
</evidence>
<dbReference type="GeneID" id="71762544"/>
<evidence type="ECO:0000313" key="4">
    <source>
        <dbReference type="Proteomes" id="UP001500962"/>
    </source>
</evidence>
<dbReference type="Proteomes" id="UP000830542">
    <property type="component" value="Chromosome"/>
</dbReference>
<dbReference type="Proteomes" id="UP001500962">
    <property type="component" value="Unassembled WGS sequence"/>
</dbReference>
<reference evidence="1" key="3">
    <citation type="submission" date="2023-12" db="EMBL/GenBank/DDBJ databases">
        <authorList>
            <person name="Sun Q."/>
            <person name="Inoue M."/>
        </authorList>
    </citation>
    <scope>NUCLEOTIDE SEQUENCE</scope>
    <source>
        <strain evidence="1">JCM 12289</strain>
    </source>
</reference>
<organism evidence="1 4">
    <name type="scientific">Halococcus dombrowskii</name>
    <dbReference type="NCBI Taxonomy" id="179637"/>
    <lineage>
        <taxon>Archaea</taxon>
        <taxon>Methanobacteriati</taxon>
        <taxon>Methanobacteriota</taxon>
        <taxon>Stenosarchaea group</taxon>
        <taxon>Halobacteria</taxon>
        <taxon>Halobacteriales</taxon>
        <taxon>Halococcaceae</taxon>
        <taxon>Halococcus</taxon>
    </lineage>
</organism>
<reference evidence="2" key="2">
    <citation type="submission" date="2022-04" db="EMBL/GenBank/DDBJ databases">
        <title>Sequencing and genomic assembly of Halococcus dombrowskii.</title>
        <authorList>
            <person name="Lim S.W."/>
            <person name="MacLea K.S."/>
        </authorList>
    </citation>
    <scope>NUCLEOTIDE SEQUENCE</scope>
    <source>
        <strain evidence="2">H4</strain>
    </source>
</reference>
<dbReference type="InterPro" id="IPR055551">
    <property type="entry name" value="DUF7127"/>
</dbReference>
<evidence type="ECO:0000313" key="2">
    <source>
        <dbReference type="EMBL" id="UOO94649.1"/>
    </source>
</evidence>
<dbReference type="EMBL" id="BAAADN010000019">
    <property type="protein sequence ID" value="GAA0457306.1"/>
    <property type="molecule type" value="Genomic_DNA"/>
</dbReference>
<dbReference type="EMBL" id="CP095005">
    <property type="protein sequence ID" value="UOO94649.1"/>
    <property type="molecule type" value="Genomic_DNA"/>
</dbReference>
<dbReference type="Pfam" id="PF23444">
    <property type="entry name" value="DUF7127"/>
    <property type="match status" value="1"/>
</dbReference>
<name>A0AAV3SFF7_HALDO</name>
<proteinExistence type="predicted"/>
<dbReference type="RefSeq" id="WP_244700929.1">
    <property type="nucleotide sequence ID" value="NZ_BAAADN010000019.1"/>
</dbReference>
<keyword evidence="3" id="KW-1185">Reference proteome</keyword>
<dbReference type="AlphaFoldDB" id="A0AAV3SFF7"/>
<protein>
    <recommendedName>
        <fullName evidence="5">Hsp20/alpha crystallin family protein</fullName>
    </recommendedName>
</protein>
<reference evidence="1" key="1">
    <citation type="journal article" date="2014" name="Int. J. Syst. Evol. Microbiol.">
        <title>Complete genome sequence of Corynebacterium casei LMG S-19264T (=DSM 44701T), isolated from a smear-ripened cheese.</title>
        <authorList>
            <consortium name="US DOE Joint Genome Institute (JGI-PGF)"/>
            <person name="Walter F."/>
            <person name="Albersmeier A."/>
            <person name="Kalinowski J."/>
            <person name="Ruckert C."/>
        </authorList>
    </citation>
    <scope>NUCLEOTIDE SEQUENCE</scope>
    <source>
        <strain evidence="1">JCM 12289</strain>
    </source>
</reference>
<dbReference type="KEGG" id="hdo:MUK72_11810"/>
<sequence>MTPTLQQFDDRDGDALSRYEYDASVVYAADIGSDADEATVDVVDGTVMVVSGDEQADFEIPESGTAEATINNGVLTVEVTQ</sequence>
<accession>A0AAV3SFF7</accession>
<evidence type="ECO:0000313" key="1">
    <source>
        <dbReference type="EMBL" id="GAA0457306.1"/>
    </source>
</evidence>
<evidence type="ECO:0008006" key="5">
    <source>
        <dbReference type="Google" id="ProtNLM"/>
    </source>
</evidence>
<gene>
    <name evidence="1" type="ORF">GCM10008985_11800</name>
    <name evidence="2" type="ORF">MUK72_11810</name>
</gene>